<evidence type="ECO:0000313" key="2">
    <source>
        <dbReference type="EMBL" id="MBU3878256.1"/>
    </source>
</evidence>
<dbReference type="InterPro" id="IPR017896">
    <property type="entry name" value="4Fe4S_Fe-S-bd"/>
</dbReference>
<evidence type="ECO:0000313" key="3">
    <source>
        <dbReference type="Proteomes" id="UP000723714"/>
    </source>
</evidence>
<evidence type="ECO:0000259" key="1">
    <source>
        <dbReference type="PROSITE" id="PS51379"/>
    </source>
</evidence>
<dbReference type="RefSeq" id="WP_216244918.1">
    <property type="nucleotide sequence ID" value="NZ_JABACJ020000029.1"/>
</dbReference>
<reference evidence="2 3" key="1">
    <citation type="submission" date="2021-06" db="EMBL/GenBank/DDBJ databases">
        <title>Faecalicatena sp. nov. isolated from porcine feces.</title>
        <authorList>
            <person name="Oh B.S."/>
            <person name="Lee J.H."/>
        </authorList>
    </citation>
    <scope>NUCLEOTIDE SEQUENCE [LARGE SCALE GENOMIC DNA]</scope>
    <source>
        <strain evidence="2 3">AGMB00832</strain>
    </source>
</reference>
<proteinExistence type="predicted"/>
<sequence>MYAYEWDSSTGGYVLTPMPLVFSKEPRPVYYRELDILGFDKYWNYDKNDSLPYMWAEANNYYYRGRLVAKTKGGSLYTAPELVIIDEPEPQGYPLRYVDIPAMVEKNRQSMEQLTQETIKKIYNTFIEYKEKVDVFYVAFSGGKDSVVVLDLVQRALPHNCFKVLFGDTGMEFPDTYKTVEKIKQICAEENIDFLQAKSKLIPENTWRVFGPPAVTMRWCCSVHKTTPQIMLLREILHKPDFTGMAFTGVRGDESLSRSEYDGISYGGKHSGQYSCHPILEWNAAELFLYIYENKIVFNETYKMGNTRAGCLVCPMSQGKHDYMKYKNYPEPTNIFIDKIISTSGKRNYTKEDFDRFVEQGYWRTRKSGRELNFGHDKHIFEIIKGQNVITILEKNERWKEWAKTIGQVTRLSDDEFSITYEGRAYVIRVSEIPNGGGQFRFPNLGSSKEDIKFLSLFKSSIIKSVYCVNCGYCVAECKKGCIDMTNGLQISEQCEHCFSCHDIYSHCLRYNSIKNRLGAKAMTGLDRYYSFGIRENWLRVYFDYEGSMAFWTSDGDGEVPNKKKDAFLNFVKDAGLVKEDKSLKGKDYKYTKYKPNEFAQKMFLLGVDDENMWAYLMCNLVYAEDSEEFRWFIKNIPFGETTTLESVKLRLEEVMENDKSGLGKRNVCDALKSFIVKTPFGKQLGLGSVADYEEKVSANGRETITLNFFVRGAWEKPNENVILYSLYKFAEACGNYRQFTLTRLMDTSIESAGISPTQIFGLNRETMEKILNGLTFNYPDLIEARFTLGLDNITLKSNRNADEILNELF</sequence>
<gene>
    <name evidence="2" type="ORF">HGO97_020860</name>
</gene>
<dbReference type="Pfam" id="PF01507">
    <property type="entry name" value="PAPS_reduct"/>
    <property type="match status" value="1"/>
</dbReference>
<dbReference type="PANTHER" id="PTHR43196:SF2">
    <property type="entry name" value="PHOSPHOADENOSINE PHOSPHOSULFATE REDUCTASE"/>
    <property type="match status" value="1"/>
</dbReference>
<dbReference type="InterPro" id="IPR050128">
    <property type="entry name" value="Sulfate_adenylyltrnsfr_sub2"/>
</dbReference>
<dbReference type="Proteomes" id="UP000723714">
    <property type="component" value="Unassembled WGS sequence"/>
</dbReference>
<comment type="caution">
    <text evidence="2">The sequence shown here is derived from an EMBL/GenBank/DDBJ whole genome shotgun (WGS) entry which is preliminary data.</text>
</comment>
<feature type="domain" description="4Fe-4S ferredoxin-type" evidence="1">
    <location>
        <begin position="458"/>
        <end position="488"/>
    </location>
</feature>
<dbReference type="PROSITE" id="PS51379">
    <property type="entry name" value="4FE4S_FER_2"/>
    <property type="match status" value="1"/>
</dbReference>
<accession>A0ABS6D9Y7</accession>
<name>A0ABS6D9Y7_9FIRM</name>
<dbReference type="EMBL" id="JABACJ020000029">
    <property type="protein sequence ID" value="MBU3878256.1"/>
    <property type="molecule type" value="Genomic_DNA"/>
</dbReference>
<dbReference type="InterPro" id="IPR002500">
    <property type="entry name" value="PAPS_reduct_dom"/>
</dbReference>
<dbReference type="PANTHER" id="PTHR43196">
    <property type="entry name" value="SULFATE ADENYLYLTRANSFERASE SUBUNIT 2"/>
    <property type="match status" value="1"/>
</dbReference>
<protein>
    <submittedName>
        <fullName evidence="2">Phosphoadenosine phosphosulfate reductase family protein</fullName>
    </submittedName>
</protein>
<keyword evidence="3" id="KW-1185">Reference proteome</keyword>
<organism evidence="2 3">
    <name type="scientific">Faecalicatena faecalis</name>
    <dbReference type="NCBI Taxonomy" id="2726362"/>
    <lineage>
        <taxon>Bacteria</taxon>
        <taxon>Bacillati</taxon>
        <taxon>Bacillota</taxon>
        <taxon>Clostridia</taxon>
        <taxon>Lachnospirales</taxon>
        <taxon>Lachnospiraceae</taxon>
        <taxon>Faecalicatena</taxon>
    </lineage>
</organism>